<dbReference type="GeneID" id="14910183"/>
<sequence length="980" mass="111352">MKDNYNKMENPKHEQRILQIGSEAKPIRITIDYTTIDQVNLGITQQQKDYLISIMDLSKLFFQKLLKVYPFIGNNIFPKTQQKLCQDVEIPQQDKTVGIADSDLHLYVIYVNQKNGWHADANFCAYANKGIPRPTFGRICFNLNYIKFEDNPKTFNNNLDITIHEILHIIGFSGNAIKYWIDPKTNKPYNKRQLKKIQITKTYRNIKTTLLATRNVVKVTRKYFNCPSAEGMQIENQGASGSIGSHWERTIISNEMMTGSVITVNRVFSIFTIAALKDTGFYPEVNENMSDDIFWGKGKGCDFLEKACQSQTEYPEFAKITNNLQCSFEHEGYGYAKSDLYLDGCAIIQPSSNQLCTNPNSIIDKDLKSQESDKLSNYSTYSKCFQSSASKLSSIINNDSNLRCHQFKCSSDASQITIMFPEIQHEVLCRIEEQGQKKDIDESGIKAKGQITCPQDFKRFCNYTPICPNFCSQKGFCVKGQCFCQAGYGGTDCSIKCSGAVHNQTCIENSQCPSGLFLNPDNTCKSDCPQGFFGRAGQCQPCNSNCSRCTGPSANQCTQCQFLTLLQQNYCLYKCNEKYGFSLNQASGKCESEISRICQGNCQYCHKKNSPLCYTCKTGFFFYQGDKSCLSKCPLGFIEQQKTQECQELSVGCLQQIDFNTCILCDSAKGYILDTEKKCTLCKQNCISCNPNDATECLVCEGIKLKNYDGSCVDACFNNTFYSDNSEKCEKCTENCLYCNQRECNQCQEGYYVDFQTKACTQCSSKFTNCLACNDSQCQKCNHGYQLDSTQKNCELTTLGQCPYGCESCSQQGVCYKCKDGYYISNASQQCVSCTNIFSQCEKCTESICIQCNNEYQFDFRKKQCQYISATIENTKILCPIGCNQCNNARECQKCNYGYFLKKSNKQCLYCYTKYINCLNCTKKLCTTCFSGYYYDSQQKECVKSTRLLLQVKNEDQKQKSYQRLFDFIIGYIIFGLLLY</sequence>
<keyword evidence="2" id="KW-0645">Protease</keyword>
<dbReference type="AlphaFoldDB" id="G0QLA9"/>
<dbReference type="PANTHER" id="PTHR10942">
    <property type="entry name" value="LEISHMANOLYSIN-LIKE PEPTIDASE"/>
    <property type="match status" value="1"/>
</dbReference>
<feature type="binding site" evidence="10">
    <location>
        <position position="168"/>
    </location>
    <ligand>
        <name>Zn(2+)</name>
        <dbReference type="ChEBI" id="CHEBI:29105"/>
        <note>catalytic</note>
    </ligand>
</feature>
<gene>
    <name evidence="12" type="ORF">IMG5_027990</name>
</gene>
<comment type="similarity">
    <text evidence="1">Belongs to the peptidase M8 family.</text>
</comment>
<evidence type="ECO:0000256" key="3">
    <source>
        <dbReference type="ARBA" id="ARBA00022723"/>
    </source>
</evidence>
<evidence type="ECO:0000256" key="7">
    <source>
        <dbReference type="ARBA" id="ARBA00023157"/>
    </source>
</evidence>
<dbReference type="EMBL" id="GL983240">
    <property type="protein sequence ID" value="EGR33995.1"/>
    <property type="molecule type" value="Genomic_DNA"/>
</dbReference>
<dbReference type="GO" id="GO:0005737">
    <property type="term" value="C:cytoplasm"/>
    <property type="evidence" value="ECO:0007669"/>
    <property type="project" value="TreeGrafter"/>
</dbReference>
<dbReference type="InterPro" id="IPR041161">
    <property type="entry name" value="EGF_Tenascin"/>
</dbReference>
<keyword evidence="8" id="KW-0325">Glycoprotein</keyword>
<comment type="cofactor">
    <cofactor evidence="10">
        <name>Zn(2+)</name>
        <dbReference type="ChEBI" id="CHEBI:29105"/>
    </cofactor>
    <text evidence="10">Binds 1 zinc ion per subunit.</text>
</comment>
<dbReference type="Pfam" id="PF18720">
    <property type="entry name" value="EGF_Tenascin"/>
    <property type="match status" value="1"/>
</dbReference>
<dbReference type="GO" id="GO:0016020">
    <property type="term" value="C:membrane"/>
    <property type="evidence" value="ECO:0007669"/>
    <property type="project" value="InterPro"/>
</dbReference>
<dbReference type="EC" id="3.4.24.36" evidence="12"/>
<reference evidence="12 13" key="1">
    <citation type="submission" date="2011-07" db="EMBL/GenBank/DDBJ databases">
        <authorList>
            <person name="Coyne R."/>
            <person name="Brami D."/>
            <person name="Johnson J."/>
            <person name="Hostetler J."/>
            <person name="Hannick L."/>
            <person name="Clark T."/>
            <person name="Cassidy-Hanley D."/>
            <person name="Inman J."/>
        </authorList>
    </citation>
    <scope>NUCLEOTIDE SEQUENCE [LARGE SCALE GENOMIC DNA]</scope>
    <source>
        <strain evidence="12 13">G5</strain>
    </source>
</reference>
<dbReference type="SMART" id="SM00261">
    <property type="entry name" value="FU"/>
    <property type="match status" value="7"/>
</dbReference>
<dbReference type="Gene3D" id="2.10.220.10">
    <property type="entry name" value="Hormone Receptor, Insulin-like Growth Factor Receptor 1, Chain A, domain 2"/>
    <property type="match status" value="3"/>
</dbReference>
<dbReference type="InterPro" id="IPR001577">
    <property type="entry name" value="Peptidase_M8"/>
</dbReference>
<feature type="domain" description="EGF-like" evidence="11">
    <location>
        <begin position="460"/>
        <end position="494"/>
    </location>
</feature>
<feature type="domain" description="EGF-like" evidence="11">
    <location>
        <begin position="597"/>
        <end position="630"/>
    </location>
</feature>
<dbReference type="Gene3D" id="3.10.170.20">
    <property type="match status" value="1"/>
</dbReference>
<feature type="domain" description="EGF-like" evidence="11">
    <location>
        <begin position="801"/>
        <end position="832"/>
    </location>
</feature>
<evidence type="ECO:0000256" key="8">
    <source>
        <dbReference type="ARBA" id="ARBA00023180"/>
    </source>
</evidence>
<keyword evidence="7" id="KW-1015">Disulfide bond</keyword>
<dbReference type="Proteomes" id="UP000008983">
    <property type="component" value="Unassembled WGS sequence"/>
</dbReference>
<dbReference type="STRING" id="857967.G0QLA9"/>
<keyword evidence="5 10" id="KW-0862">Zinc</keyword>
<evidence type="ECO:0000313" key="12">
    <source>
        <dbReference type="EMBL" id="EGR33995.1"/>
    </source>
</evidence>
<dbReference type="GO" id="GO:0046872">
    <property type="term" value="F:metal ion binding"/>
    <property type="evidence" value="ECO:0007669"/>
    <property type="project" value="UniProtKB-KW"/>
</dbReference>
<accession>G0QLA9</accession>
<organism evidence="12 13">
    <name type="scientific">Ichthyophthirius multifiliis</name>
    <name type="common">White spot disease agent</name>
    <name type="synonym">Ich</name>
    <dbReference type="NCBI Taxonomy" id="5932"/>
    <lineage>
        <taxon>Eukaryota</taxon>
        <taxon>Sar</taxon>
        <taxon>Alveolata</taxon>
        <taxon>Ciliophora</taxon>
        <taxon>Intramacronucleata</taxon>
        <taxon>Oligohymenophorea</taxon>
        <taxon>Hymenostomatida</taxon>
        <taxon>Ophryoglenina</taxon>
        <taxon>Ichthyophthirius</taxon>
    </lineage>
</organism>
<dbReference type="PANTHER" id="PTHR10942:SF0">
    <property type="entry name" value="LEISHMANOLYSIN-LIKE PEPTIDASE"/>
    <property type="match status" value="1"/>
</dbReference>
<protein>
    <submittedName>
        <fullName evidence="12">Leishmanolysin family protein, putative</fullName>
        <ecNumber evidence="12">3.4.21.75</ecNumber>
        <ecNumber evidence="12">3.4.24.36</ecNumber>
    </submittedName>
</protein>
<evidence type="ECO:0000256" key="4">
    <source>
        <dbReference type="ARBA" id="ARBA00022801"/>
    </source>
</evidence>
<dbReference type="Gene3D" id="3.90.132.10">
    <property type="entry name" value="Leishmanolysin , domain 2"/>
    <property type="match status" value="1"/>
</dbReference>
<dbReference type="OMA" id="HKPIACD"/>
<dbReference type="Pfam" id="PF01457">
    <property type="entry name" value="Peptidase_M8"/>
    <property type="match status" value="1"/>
</dbReference>
<evidence type="ECO:0000313" key="13">
    <source>
        <dbReference type="Proteomes" id="UP000008983"/>
    </source>
</evidence>
<dbReference type="eggNOG" id="KOG2556">
    <property type="taxonomic scope" value="Eukaryota"/>
</dbReference>
<feature type="binding site" evidence="10">
    <location>
        <position position="164"/>
    </location>
    <ligand>
        <name>Zn(2+)</name>
        <dbReference type="ChEBI" id="CHEBI:29105"/>
        <note>catalytic</note>
    </ligand>
</feature>
<feature type="domain" description="EGF-like" evidence="11">
    <location>
        <begin position="762"/>
        <end position="795"/>
    </location>
</feature>
<dbReference type="FunFam" id="2.10.25.10:FF:000001">
    <property type="entry name" value="Tenascin C"/>
    <property type="match status" value="1"/>
</dbReference>
<dbReference type="Gene3D" id="2.10.25.10">
    <property type="entry name" value="Laminin"/>
    <property type="match status" value="1"/>
</dbReference>
<evidence type="ECO:0000259" key="11">
    <source>
        <dbReference type="SMART" id="SM00181"/>
    </source>
</evidence>
<feature type="domain" description="EGF-like" evidence="11">
    <location>
        <begin position="496"/>
        <end position="540"/>
    </location>
</feature>
<feature type="active site" evidence="9">
    <location>
        <position position="165"/>
    </location>
</feature>
<dbReference type="OrthoDB" id="238768at2759"/>
<dbReference type="CDD" id="cd00064">
    <property type="entry name" value="FU"/>
    <property type="match status" value="1"/>
</dbReference>
<dbReference type="InterPro" id="IPR009030">
    <property type="entry name" value="Growth_fac_rcpt_cys_sf"/>
</dbReference>
<keyword evidence="3 10" id="KW-0479">Metal-binding</keyword>
<dbReference type="InParanoid" id="G0QLA9"/>
<feature type="binding site" evidence="10">
    <location>
        <position position="246"/>
    </location>
    <ligand>
        <name>Zn(2+)</name>
        <dbReference type="ChEBI" id="CHEBI:29105"/>
        <note>catalytic</note>
    </ligand>
</feature>
<evidence type="ECO:0000256" key="5">
    <source>
        <dbReference type="ARBA" id="ARBA00022833"/>
    </source>
</evidence>
<keyword evidence="4 12" id="KW-0378">Hydrolase</keyword>
<dbReference type="SMART" id="SM00181">
    <property type="entry name" value="EGF"/>
    <property type="match status" value="6"/>
</dbReference>
<dbReference type="GO" id="GO:0004252">
    <property type="term" value="F:serine-type endopeptidase activity"/>
    <property type="evidence" value="ECO:0007669"/>
    <property type="project" value="UniProtKB-EC"/>
</dbReference>
<dbReference type="FunFam" id="3.90.132.10:FF:000001">
    <property type="entry name" value="leishmanolysin-like peptidase isoform X2"/>
    <property type="match status" value="1"/>
</dbReference>
<dbReference type="InterPro" id="IPR000742">
    <property type="entry name" value="EGF"/>
</dbReference>
<feature type="domain" description="EGF-like" evidence="11">
    <location>
        <begin position="878"/>
        <end position="909"/>
    </location>
</feature>
<proteinExistence type="inferred from homology"/>
<dbReference type="GO" id="GO:0004222">
    <property type="term" value="F:metalloendopeptidase activity"/>
    <property type="evidence" value="ECO:0007669"/>
    <property type="project" value="InterPro"/>
</dbReference>
<dbReference type="RefSeq" id="XP_004039299.1">
    <property type="nucleotide sequence ID" value="XM_004039251.1"/>
</dbReference>
<evidence type="ECO:0000256" key="10">
    <source>
        <dbReference type="PIRSR" id="PIRSR601577-2"/>
    </source>
</evidence>
<dbReference type="InterPro" id="IPR006212">
    <property type="entry name" value="Furin_repeat"/>
</dbReference>
<evidence type="ECO:0000256" key="2">
    <source>
        <dbReference type="ARBA" id="ARBA00022670"/>
    </source>
</evidence>
<evidence type="ECO:0000256" key="1">
    <source>
        <dbReference type="ARBA" id="ARBA00005860"/>
    </source>
</evidence>
<evidence type="ECO:0000256" key="9">
    <source>
        <dbReference type="PIRSR" id="PIRSR601577-1"/>
    </source>
</evidence>
<dbReference type="SUPFAM" id="SSF57184">
    <property type="entry name" value="Growth factor receptor domain"/>
    <property type="match status" value="5"/>
</dbReference>
<keyword evidence="13" id="KW-1185">Reference proteome</keyword>
<dbReference type="GO" id="GO:0007155">
    <property type="term" value="P:cell adhesion"/>
    <property type="evidence" value="ECO:0007669"/>
    <property type="project" value="InterPro"/>
</dbReference>
<keyword evidence="6 10" id="KW-0482">Metalloprotease</keyword>
<dbReference type="EC" id="3.4.21.75" evidence="12"/>
<evidence type="ECO:0000256" key="6">
    <source>
        <dbReference type="ARBA" id="ARBA00023049"/>
    </source>
</evidence>
<dbReference type="eggNOG" id="KOG3525">
    <property type="taxonomic scope" value="Eukaryota"/>
</dbReference>
<name>G0QLA9_ICHMU</name>
<dbReference type="GO" id="GO:0006508">
    <property type="term" value="P:proteolysis"/>
    <property type="evidence" value="ECO:0007669"/>
    <property type="project" value="UniProtKB-KW"/>
</dbReference>
<dbReference type="SUPFAM" id="SSF55486">
    <property type="entry name" value="Metalloproteases ('zincins'), catalytic domain"/>
    <property type="match status" value="1"/>
</dbReference>